<comment type="caution">
    <text evidence="1">The sequence shown here is derived from an EMBL/GenBank/DDBJ whole genome shotgun (WGS) entry which is preliminary data.</text>
</comment>
<accession>A0ABT0S271</accession>
<dbReference type="Proteomes" id="UP001165342">
    <property type="component" value="Unassembled WGS sequence"/>
</dbReference>
<gene>
    <name evidence="1" type="ORF">LZ538_07810</name>
</gene>
<dbReference type="EMBL" id="JAMGBE010000002">
    <property type="protein sequence ID" value="MCL6729960.1"/>
    <property type="molecule type" value="Genomic_DNA"/>
</dbReference>
<evidence type="ECO:0000313" key="1">
    <source>
        <dbReference type="EMBL" id="MCL6729960.1"/>
    </source>
</evidence>
<reference evidence="1" key="1">
    <citation type="submission" date="2022-05" db="EMBL/GenBank/DDBJ databases">
        <authorList>
            <person name="Jo J.-H."/>
            <person name="Im W.-T."/>
        </authorList>
    </citation>
    <scope>NUCLEOTIDE SEQUENCE</scope>
    <source>
        <strain evidence="1">SE220</strain>
    </source>
</reference>
<keyword evidence="2" id="KW-1185">Reference proteome</keyword>
<dbReference type="RefSeq" id="WP_249831423.1">
    <property type="nucleotide sequence ID" value="NZ_JAMGBE010000002.1"/>
</dbReference>
<evidence type="ECO:0000313" key="2">
    <source>
        <dbReference type="Proteomes" id="UP001165342"/>
    </source>
</evidence>
<proteinExistence type="predicted"/>
<name>A0ABT0S271_9SPHN</name>
<organism evidence="1 2">
    <name type="scientific">Sphingomonas hankyongi</name>
    <dbReference type="NCBI Taxonomy" id="2908209"/>
    <lineage>
        <taxon>Bacteria</taxon>
        <taxon>Pseudomonadati</taxon>
        <taxon>Pseudomonadota</taxon>
        <taxon>Alphaproteobacteria</taxon>
        <taxon>Sphingomonadales</taxon>
        <taxon>Sphingomonadaceae</taxon>
        <taxon>Sphingomonas</taxon>
    </lineage>
</organism>
<sequence length="71" mass="7875">MPIIPTWEMRDASDADARFIGLAAAIRTYGEHGVFDGDVMRKYVGQLAQDDTSLIARAMSVAQWVAGREKF</sequence>
<protein>
    <submittedName>
        <fullName evidence="1">Uncharacterized protein</fullName>
    </submittedName>
</protein>